<dbReference type="OrthoDB" id="3035432at2"/>
<dbReference type="GO" id="GO:0004866">
    <property type="term" value="F:endopeptidase inhibitor activity"/>
    <property type="evidence" value="ECO:0007669"/>
    <property type="project" value="InterPro"/>
</dbReference>
<organism evidence="1 2">
    <name type="scientific">Facklamia miroungae</name>
    <dbReference type="NCBI Taxonomy" id="120956"/>
    <lineage>
        <taxon>Bacteria</taxon>
        <taxon>Bacillati</taxon>
        <taxon>Bacillota</taxon>
        <taxon>Bacilli</taxon>
        <taxon>Lactobacillales</taxon>
        <taxon>Aerococcaceae</taxon>
        <taxon>Facklamia</taxon>
    </lineage>
</organism>
<evidence type="ECO:0008006" key="3">
    <source>
        <dbReference type="Google" id="ProtNLM"/>
    </source>
</evidence>
<dbReference type="InterPro" id="IPR002160">
    <property type="entry name" value="Prot_inh_Kunz-lg"/>
</dbReference>
<dbReference type="SUPFAM" id="SSF159121">
    <property type="entry name" value="BC4932-like"/>
    <property type="match status" value="1"/>
</dbReference>
<dbReference type="EMBL" id="FNCK01000002">
    <property type="protein sequence ID" value="SDF94847.1"/>
    <property type="molecule type" value="Genomic_DNA"/>
</dbReference>
<gene>
    <name evidence="1" type="ORF">SAMN05421791_1027</name>
</gene>
<reference evidence="1 2" key="1">
    <citation type="submission" date="2016-10" db="EMBL/GenBank/DDBJ databases">
        <authorList>
            <person name="de Groot N.N."/>
        </authorList>
    </citation>
    <scope>NUCLEOTIDE SEQUENCE [LARGE SCALE GENOMIC DNA]</scope>
    <source>
        <strain evidence="1 2">ATCC BAA-466</strain>
    </source>
</reference>
<evidence type="ECO:0000313" key="1">
    <source>
        <dbReference type="EMBL" id="SDF94847.1"/>
    </source>
</evidence>
<dbReference type="RefSeq" id="WP_090289108.1">
    <property type="nucleotide sequence ID" value="NZ_FNCK01000002.1"/>
</dbReference>
<accession>A0A1G7Q8D4</accession>
<dbReference type="Proteomes" id="UP000199708">
    <property type="component" value="Unassembled WGS sequence"/>
</dbReference>
<proteinExistence type="predicted"/>
<evidence type="ECO:0000313" key="2">
    <source>
        <dbReference type="Proteomes" id="UP000199708"/>
    </source>
</evidence>
<keyword evidence="2" id="KW-1185">Reference proteome</keyword>
<dbReference type="Gene3D" id="2.40.50.480">
    <property type="match status" value="1"/>
</dbReference>
<dbReference type="PROSITE" id="PS00283">
    <property type="entry name" value="SOYBEAN_KUNITZ"/>
    <property type="match status" value="1"/>
</dbReference>
<dbReference type="InterPro" id="IPR006542">
    <property type="entry name" value="DUF1093"/>
</dbReference>
<name>A0A1G7Q8D4_9LACT</name>
<dbReference type="InterPro" id="IPR036166">
    <property type="entry name" value="YxeA-like_sf"/>
</dbReference>
<sequence>MKKVIGLIISVLILLGAVWAKGYYNDRYVESGVYYTQIPLDEKNEKDEWIIDDDGNKVEKGKEYHLVAYDEKGNEREINFFKRGEASDYFSAGIYIQCSMSKTILLKSSVVDKNEVPKVALDKITENGTRIN</sequence>
<dbReference type="Pfam" id="PF06486">
    <property type="entry name" value="DUF1093"/>
    <property type="match status" value="1"/>
</dbReference>
<dbReference type="NCBIfam" id="TIGR01655">
    <property type="entry name" value="yxeA_fam"/>
    <property type="match status" value="1"/>
</dbReference>
<dbReference type="STRING" id="120956.SAMN05421791_1027"/>
<dbReference type="AlphaFoldDB" id="A0A1G7Q8D4"/>
<protein>
    <recommendedName>
        <fullName evidence="3">YxeA family protein</fullName>
    </recommendedName>
</protein>